<evidence type="ECO:0000313" key="1">
    <source>
        <dbReference type="EMBL" id="GAH09789.1"/>
    </source>
</evidence>
<name>X1DXY1_9ZZZZ</name>
<comment type="caution">
    <text evidence="1">The sequence shown here is derived from an EMBL/GenBank/DDBJ whole genome shotgun (WGS) entry which is preliminary data.</text>
</comment>
<dbReference type="EMBL" id="BART01034986">
    <property type="protein sequence ID" value="GAH09789.1"/>
    <property type="molecule type" value="Genomic_DNA"/>
</dbReference>
<reference evidence="1" key="1">
    <citation type="journal article" date="2014" name="Front. Microbiol.">
        <title>High frequency of phylogenetically diverse reductive dehalogenase-homologous genes in deep subseafloor sedimentary metagenomes.</title>
        <authorList>
            <person name="Kawai M."/>
            <person name="Futagami T."/>
            <person name="Toyoda A."/>
            <person name="Takaki Y."/>
            <person name="Nishi S."/>
            <person name="Hori S."/>
            <person name="Arai W."/>
            <person name="Tsubouchi T."/>
            <person name="Morono Y."/>
            <person name="Uchiyama I."/>
            <person name="Ito T."/>
            <person name="Fujiyama A."/>
            <person name="Inagaki F."/>
            <person name="Takami H."/>
        </authorList>
    </citation>
    <scope>NUCLEOTIDE SEQUENCE</scope>
    <source>
        <strain evidence="1">Expedition CK06-06</strain>
    </source>
</reference>
<protein>
    <submittedName>
        <fullName evidence="1">Uncharacterized protein</fullName>
    </submittedName>
</protein>
<feature type="non-terminal residue" evidence="1">
    <location>
        <position position="1"/>
    </location>
</feature>
<accession>X1DXY1</accession>
<dbReference type="AlphaFoldDB" id="X1DXY1"/>
<gene>
    <name evidence="1" type="ORF">S01H4_59609</name>
</gene>
<proteinExistence type="predicted"/>
<organism evidence="1">
    <name type="scientific">marine sediment metagenome</name>
    <dbReference type="NCBI Taxonomy" id="412755"/>
    <lineage>
        <taxon>unclassified sequences</taxon>
        <taxon>metagenomes</taxon>
        <taxon>ecological metagenomes</taxon>
    </lineage>
</organism>
<sequence length="90" mass="10399">VEGWTRNDYEDSDCFEYSFEGPFTILESSSNKLVLADSYKEGGVLYEDFVTLTLEENGLKIVRFDDFDDDFGTMIWEKSTIDVNDLKICN</sequence>